<proteinExistence type="predicted"/>
<sequence>MLIFLEIINFSTSFTLLFKNIEYISLMYIYYFRFFEKNNCLKFQKEKLSYGKSDLFCQFF</sequence>
<dbReference type="AlphaFoldDB" id="A0A1E5GAX8"/>
<evidence type="ECO:0000313" key="2">
    <source>
        <dbReference type="Proteomes" id="UP000095094"/>
    </source>
</evidence>
<reference evidence="2" key="1">
    <citation type="submission" date="2016-09" db="EMBL/GenBank/DDBJ databases">
        <authorList>
            <person name="Gulvik C.A."/>
        </authorList>
    </citation>
    <scope>NUCLEOTIDE SEQUENCE [LARGE SCALE GENOMIC DNA]</scope>
    <source>
        <strain evidence="2">LMG 8895</strain>
    </source>
</reference>
<accession>A0A1E5GAX8</accession>
<comment type="caution">
    <text evidence="1">The sequence shown here is derived from an EMBL/GenBank/DDBJ whole genome shotgun (WGS) entry which is preliminary data.</text>
</comment>
<name>A0A1E5GAX8_9ENTE</name>
<keyword evidence="2" id="KW-1185">Reference proteome</keyword>
<dbReference type="Proteomes" id="UP000095094">
    <property type="component" value="Unassembled WGS sequence"/>
</dbReference>
<organism evidence="1 2">
    <name type="scientific">Enterococcus termitis</name>
    <dbReference type="NCBI Taxonomy" id="332950"/>
    <lineage>
        <taxon>Bacteria</taxon>
        <taxon>Bacillati</taxon>
        <taxon>Bacillota</taxon>
        <taxon>Bacilli</taxon>
        <taxon>Lactobacillales</taxon>
        <taxon>Enterococcaceae</taxon>
        <taxon>Enterococcus</taxon>
    </lineage>
</organism>
<evidence type="ECO:0000313" key="1">
    <source>
        <dbReference type="EMBL" id="OEG09817.1"/>
    </source>
</evidence>
<gene>
    <name evidence="1" type="ORF">BCR25_09935</name>
</gene>
<protein>
    <submittedName>
        <fullName evidence="1">Uncharacterized protein</fullName>
    </submittedName>
</protein>
<dbReference type="EMBL" id="MIJY01000044">
    <property type="protein sequence ID" value="OEG09817.1"/>
    <property type="molecule type" value="Genomic_DNA"/>
</dbReference>